<evidence type="ECO:0000256" key="1">
    <source>
        <dbReference type="ARBA" id="ARBA00012513"/>
    </source>
</evidence>
<dbReference type="Proteomes" id="UP001521116">
    <property type="component" value="Unassembled WGS sequence"/>
</dbReference>
<dbReference type="PROSITE" id="PS00109">
    <property type="entry name" value="PROTEIN_KINASE_TYR"/>
    <property type="match status" value="1"/>
</dbReference>
<sequence length="407" mass="44734">MNPRLGETSLRHDGRDGSIFATTLDGRPVALKKYHNDDAFRTETTVYDCIARCDALAGRVPRYHGPRASGSDKAILLELLREPDLTILLLHDQAHLYHGDIRRENIIIQDGKALLLDFSAARLQAGLDAEEWYEGKGDDLGELDLLFRMLRSDYAAQDLRDLVTAAAAPQHRPVDQTKVKQLLDTVHQPHRNLLAAVQECVPEPEPELALALAKGLQTNSHHFSARNVLLACIKRTEQPSTPLSPPRRSEPSNDLLFTLKHRAAQCAAFHKVLASPSAPGNSRPEHDASALFVAATDYFLAAHAENSPLHPTVLDLRLKHAVHVSHQLRPDDAAAICTEALDPLFGPGTADSNAPSARGSSAVRHIALLLEMLVPRVGDGRLKERAECLLKRAREVGILMEDTDGER</sequence>
<protein>
    <recommendedName>
        <fullName evidence="1">non-specific serine/threonine protein kinase</fullName>
        <ecNumber evidence="1">2.7.11.1</ecNumber>
    </recommendedName>
</protein>
<comment type="catalytic activity">
    <reaction evidence="2">
        <text>L-threonyl-[protein] + ATP = O-phospho-L-threonyl-[protein] + ADP + H(+)</text>
        <dbReference type="Rhea" id="RHEA:46608"/>
        <dbReference type="Rhea" id="RHEA-COMP:11060"/>
        <dbReference type="Rhea" id="RHEA-COMP:11605"/>
        <dbReference type="ChEBI" id="CHEBI:15378"/>
        <dbReference type="ChEBI" id="CHEBI:30013"/>
        <dbReference type="ChEBI" id="CHEBI:30616"/>
        <dbReference type="ChEBI" id="CHEBI:61977"/>
        <dbReference type="ChEBI" id="CHEBI:456216"/>
        <dbReference type="EC" id="2.7.11.1"/>
    </reaction>
</comment>
<gene>
    <name evidence="4" type="ORF">SLS56_011869</name>
</gene>
<evidence type="ECO:0000313" key="5">
    <source>
        <dbReference type="Proteomes" id="UP001521116"/>
    </source>
</evidence>
<comment type="catalytic activity">
    <reaction evidence="3">
        <text>L-seryl-[protein] + ATP = O-phospho-L-seryl-[protein] + ADP + H(+)</text>
        <dbReference type="Rhea" id="RHEA:17989"/>
        <dbReference type="Rhea" id="RHEA-COMP:9863"/>
        <dbReference type="Rhea" id="RHEA-COMP:11604"/>
        <dbReference type="ChEBI" id="CHEBI:15378"/>
        <dbReference type="ChEBI" id="CHEBI:29999"/>
        <dbReference type="ChEBI" id="CHEBI:30616"/>
        <dbReference type="ChEBI" id="CHEBI:83421"/>
        <dbReference type="ChEBI" id="CHEBI:456216"/>
        <dbReference type="EC" id="2.7.11.1"/>
    </reaction>
</comment>
<dbReference type="EMBL" id="JAJVDC020000324">
    <property type="protein sequence ID" value="KAL1615275.1"/>
    <property type="molecule type" value="Genomic_DNA"/>
</dbReference>
<keyword evidence="5" id="KW-1185">Reference proteome</keyword>
<organism evidence="4 5">
    <name type="scientific">Neofusicoccum ribis</name>
    <dbReference type="NCBI Taxonomy" id="45134"/>
    <lineage>
        <taxon>Eukaryota</taxon>
        <taxon>Fungi</taxon>
        <taxon>Dikarya</taxon>
        <taxon>Ascomycota</taxon>
        <taxon>Pezizomycotina</taxon>
        <taxon>Dothideomycetes</taxon>
        <taxon>Dothideomycetes incertae sedis</taxon>
        <taxon>Botryosphaeriales</taxon>
        <taxon>Botryosphaeriaceae</taxon>
        <taxon>Neofusicoccum</taxon>
    </lineage>
</organism>
<comment type="caution">
    <text evidence="4">The sequence shown here is derived from an EMBL/GenBank/DDBJ whole genome shotgun (WGS) entry which is preliminary data.</text>
</comment>
<dbReference type="InterPro" id="IPR011009">
    <property type="entry name" value="Kinase-like_dom_sf"/>
</dbReference>
<reference evidence="4 5" key="1">
    <citation type="submission" date="2024-02" db="EMBL/GenBank/DDBJ databases">
        <title>De novo assembly and annotation of 12 fungi associated with fruit tree decline syndrome in Ontario, Canada.</title>
        <authorList>
            <person name="Sulman M."/>
            <person name="Ellouze W."/>
            <person name="Ilyukhin E."/>
        </authorList>
    </citation>
    <scope>NUCLEOTIDE SEQUENCE [LARGE SCALE GENOMIC DNA]</scope>
    <source>
        <strain evidence="4 5">M1-105</strain>
    </source>
</reference>
<dbReference type="EC" id="2.7.11.1" evidence="1"/>
<name>A0ABR3SAR1_9PEZI</name>
<accession>A0ABR3SAR1</accession>
<evidence type="ECO:0000256" key="2">
    <source>
        <dbReference type="ARBA" id="ARBA00047899"/>
    </source>
</evidence>
<evidence type="ECO:0000313" key="4">
    <source>
        <dbReference type="EMBL" id="KAL1615275.1"/>
    </source>
</evidence>
<proteinExistence type="predicted"/>
<dbReference type="InterPro" id="IPR008266">
    <property type="entry name" value="Tyr_kinase_AS"/>
</dbReference>
<dbReference type="SUPFAM" id="SSF56112">
    <property type="entry name" value="Protein kinase-like (PK-like)"/>
    <property type="match status" value="1"/>
</dbReference>
<evidence type="ECO:0000256" key="3">
    <source>
        <dbReference type="ARBA" id="ARBA00048679"/>
    </source>
</evidence>